<gene>
    <name evidence="2" type="ORF">S01H1_30711</name>
</gene>
<dbReference type="Gene3D" id="2.70.98.10">
    <property type="match status" value="1"/>
</dbReference>
<reference evidence="2" key="1">
    <citation type="journal article" date="2014" name="Front. Microbiol.">
        <title>High frequency of phylogenetically diverse reductive dehalogenase-homologous genes in deep subseafloor sedimentary metagenomes.</title>
        <authorList>
            <person name="Kawai M."/>
            <person name="Futagami T."/>
            <person name="Toyoda A."/>
            <person name="Takaki Y."/>
            <person name="Nishi S."/>
            <person name="Hori S."/>
            <person name="Arai W."/>
            <person name="Tsubouchi T."/>
            <person name="Morono Y."/>
            <person name="Uchiyama I."/>
            <person name="Ito T."/>
            <person name="Fujiyama A."/>
            <person name="Inagaki F."/>
            <person name="Takami H."/>
        </authorList>
    </citation>
    <scope>NUCLEOTIDE SEQUENCE</scope>
    <source>
        <strain evidence="2">Expedition CK06-06</strain>
    </source>
</reference>
<dbReference type="GO" id="GO:0005576">
    <property type="term" value="C:extracellular region"/>
    <property type="evidence" value="ECO:0007669"/>
    <property type="project" value="InterPro"/>
</dbReference>
<dbReference type="PANTHER" id="PTHR38481:SF1">
    <property type="entry name" value="HYALURONATE LYASE"/>
    <property type="match status" value="1"/>
</dbReference>
<name>X0SYG8_9ZZZZ</name>
<dbReference type="PANTHER" id="PTHR38481">
    <property type="entry name" value="HYALURONATE LYASE"/>
    <property type="match status" value="1"/>
</dbReference>
<feature type="non-terminal residue" evidence="2">
    <location>
        <position position="1"/>
    </location>
</feature>
<feature type="domain" description="Polysaccharide lyase family 8 central" evidence="1">
    <location>
        <begin position="3"/>
        <end position="249"/>
    </location>
</feature>
<feature type="non-terminal residue" evidence="2">
    <location>
        <position position="275"/>
    </location>
</feature>
<dbReference type="InterPro" id="IPR003159">
    <property type="entry name" value="Lyase_8_central_dom"/>
</dbReference>
<organism evidence="2">
    <name type="scientific">marine sediment metagenome</name>
    <dbReference type="NCBI Taxonomy" id="412755"/>
    <lineage>
        <taxon>unclassified sequences</taxon>
        <taxon>metagenomes</taxon>
        <taxon>ecological metagenomes</taxon>
    </lineage>
</organism>
<dbReference type="GO" id="GO:0030246">
    <property type="term" value="F:carbohydrate binding"/>
    <property type="evidence" value="ECO:0007669"/>
    <property type="project" value="InterPro"/>
</dbReference>
<dbReference type="InterPro" id="IPR038970">
    <property type="entry name" value="Lyase_8"/>
</dbReference>
<accession>X0SYG8</accession>
<protein>
    <recommendedName>
        <fullName evidence="1">Polysaccharide lyase family 8 central domain-containing protein</fullName>
    </recommendedName>
</protein>
<dbReference type="GO" id="GO:0005975">
    <property type="term" value="P:carbohydrate metabolic process"/>
    <property type="evidence" value="ECO:0007669"/>
    <property type="project" value="InterPro"/>
</dbReference>
<proteinExistence type="predicted"/>
<dbReference type="EMBL" id="BARS01018918">
    <property type="protein sequence ID" value="GAF86268.1"/>
    <property type="molecule type" value="Genomic_DNA"/>
</dbReference>
<evidence type="ECO:0000313" key="2">
    <source>
        <dbReference type="EMBL" id="GAF86268.1"/>
    </source>
</evidence>
<dbReference type="InterPro" id="IPR011013">
    <property type="entry name" value="Gal_mutarotase_sf_dom"/>
</dbReference>
<dbReference type="GO" id="GO:0016829">
    <property type="term" value="F:lyase activity"/>
    <property type="evidence" value="ECO:0007669"/>
    <property type="project" value="InterPro"/>
</dbReference>
<dbReference type="SUPFAM" id="SSF74650">
    <property type="entry name" value="Galactose mutarotase-like"/>
    <property type="match status" value="1"/>
</dbReference>
<comment type="caution">
    <text evidence="2">The sequence shown here is derived from an EMBL/GenBank/DDBJ whole genome shotgun (WGS) entry which is preliminary data.</text>
</comment>
<dbReference type="AlphaFoldDB" id="X0SYG8"/>
<dbReference type="Pfam" id="PF02278">
    <property type="entry name" value="Lyase_8"/>
    <property type="match status" value="1"/>
</dbReference>
<sequence length="275" mass="29769">FFVKVISSRTYPTEKCNSENLKGDLLHSGDHYVIRDGQEYYNMMPVWDWDLLPGVTWSPQAGKRVARSPFVGGVSDGRGGLTAMDYRFGGGKDKPRPELRARKAWLCHGDLVVCLIGDLTTSGISAPVRTALDQCRLRGAVTVGDGRGRRTISGGGPAAAAAGRKVGRLVARGPHELTDVRWLHHHDVAYLMLDPSQLTLKTGPVTGSWRSINRGLPDGRASDRVFMPVLEHGTGAKDRSTGYVIAPGIAAEQAARLASRLPFDLLSNDARCQAV</sequence>
<dbReference type="InterPro" id="IPR014718">
    <property type="entry name" value="GH-type_carb-bd"/>
</dbReference>
<evidence type="ECO:0000259" key="1">
    <source>
        <dbReference type="Pfam" id="PF02278"/>
    </source>
</evidence>